<dbReference type="Gene3D" id="3.40.50.150">
    <property type="entry name" value="Vaccinia Virus protein VP39"/>
    <property type="match status" value="1"/>
</dbReference>
<dbReference type="STRING" id="224999.GCA_001485475_00843"/>
<dbReference type="PANTHER" id="PTHR47739:SF1">
    <property type="entry name" value="TRNA1(VAL) (ADENINE(37)-N6)-METHYLTRANSFERASE"/>
    <property type="match status" value="1"/>
</dbReference>
<dbReference type="EMBL" id="DF977000">
    <property type="protein sequence ID" value="GAQ24837.1"/>
    <property type="molecule type" value="Genomic_DNA"/>
</dbReference>
<dbReference type="RefSeq" id="WP_059032037.1">
    <property type="nucleotide sequence ID" value="NZ_BSDN01000003.1"/>
</dbReference>
<gene>
    <name evidence="2" type="ORF">TSYNT_6218</name>
</gene>
<evidence type="ECO:0000259" key="1">
    <source>
        <dbReference type="Pfam" id="PF05175"/>
    </source>
</evidence>
<protein>
    <submittedName>
        <fullName evidence="2">tRNA1(Val) A37 N6-methylase TrmN6</fullName>
    </submittedName>
</protein>
<proteinExistence type="predicted"/>
<dbReference type="InterPro" id="IPR029063">
    <property type="entry name" value="SAM-dependent_MTases_sf"/>
</dbReference>
<dbReference type="Proteomes" id="UP000062160">
    <property type="component" value="Unassembled WGS sequence"/>
</dbReference>
<organism evidence="2">
    <name type="scientific">Tepidanaerobacter syntrophicus</name>
    <dbReference type="NCBI Taxonomy" id="224999"/>
    <lineage>
        <taxon>Bacteria</taxon>
        <taxon>Bacillati</taxon>
        <taxon>Bacillota</taxon>
        <taxon>Clostridia</taxon>
        <taxon>Thermosediminibacterales</taxon>
        <taxon>Tepidanaerobacteraceae</taxon>
        <taxon>Tepidanaerobacter</taxon>
    </lineage>
</organism>
<evidence type="ECO:0000313" key="2">
    <source>
        <dbReference type="EMBL" id="GAQ24837.1"/>
    </source>
</evidence>
<dbReference type="AlphaFoldDB" id="A0A0U9HDF6"/>
<keyword evidence="2" id="KW-0808">Transferase</keyword>
<dbReference type="GO" id="GO:0032259">
    <property type="term" value="P:methylation"/>
    <property type="evidence" value="ECO:0007669"/>
    <property type="project" value="UniProtKB-KW"/>
</dbReference>
<reference evidence="2" key="1">
    <citation type="journal article" date="2016" name="Genome Announc.">
        <title>Draft Genome Sequence of the Syntrophic Lactate-Degrading Bacterium Tepidanaerobacter syntrophicus JLT.</title>
        <authorList>
            <person name="Matsuura N."/>
            <person name="Ohashi A."/>
            <person name="Tourlousse D.M."/>
            <person name="Sekiguchi Y."/>
        </authorList>
    </citation>
    <scope>NUCLEOTIDE SEQUENCE [LARGE SCALE GENOMIC DNA]</scope>
    <source>
        <strain evidence="2">JL</strain>
    </source>
</reference>
<dbReference type="OrthoDB" id="9777257at2"/>
<evidence type="ECO:0000313" key="3">
    <source>
        <dbReference type="Proteomes" id="UP000062160"/>
    </source>
</evidence>
<sequence length="248" mass="27336">MKEYLKYPGEHIDDLLCDNLKIIQQDGAYKFAIDSVLLANFIKAGKNDRIIDLGTGSGVIPILLCAKTCAKEIIGIEIDEAACSRAKRSIKMNGLEDRAKIICADLKKAPKIFGSESFTVVSANPPYMTVDEGKISPNQSIAIARHEIAASLRDVVSTASNLLTFGGKFYMVYRTVRLVDAICLMRSFRLEPKLMRFVHPKFSEGPNLFLVMAKKGASSGLKMLPPLVVYNADGSYTDEIIKIYFGSQ</sequence>
<dbReference type="SUPFAM" id="SSF53335">
    <property type="entry name" value="S-adenosyl-L-methionine-dependent methyltransferases"/>
    <property type="match status" value="1"/>
</dbReference>
<dbReference type="CDD" id="cd02440">
    <property type="entry name" value="AdoMet_MTases"/>
    <property type="match status" value="1"/>
</dbReference>
<name>A0A0U9HDF6_9FIRM</name>
<dbReference type="Pfam" id="PF05175">
    <property type="entry name" value="MTS"/>
    <property type="match status" value="1"/>
</dbReference>
<keyword evidence="2" id="KW-0489">Methyltransferase</keyword>
<dbReference type="PANTHER" id="PTHR47739">
    <property type="entry name" value="TRNA1(VAL) (ADENINE(37)-N6)-METHYLTRANSFERASE"/>
    <property type="match status" value="1"/>
</dbReference>
<dbReference type="InterPro" id="IPR050210">
    <property type="entry name" value="tRNA_Adenine-N(6)_MTase"/>
</dbReference>
<dbReference type="GO" id="GO:0008168">
    <property type="term" value="F:methyltransferase activity"/>
    <property type="evidence" value="ECO:0007669"/>
    <property type="project" value="UniProtKB-KW"/>
</dbReference>
<accession>A0A0U9HDF6</accession>
<feature type="domain" description="Methyltransferase small" evidence="1">
    <location>
        <begin position="35"/>
        <end position="175"/>
    </location>
</feature>
<keyword evidence="3" id="KW-1185">Reference proteome</keyword>
<dbReference type="InterPro" id="IPR007848">
    <property type="entry name" value="Small_mtfrase_dom"/>
</dbReference>